<evidence type="ECO:0000259" key="7">
    <source>
        <dbReference type="PROSITE" id="PS50089"/>
    </source>
</evidence>
<evidence type="ECO:0000256" key="5">
    <source>
        <dbReference type="RuleBase" id="RU368018"/>
    </source>
</evidence>
<reference evidence="8 9" key="1">
    <citation type="submission" date="2024-04" db="EMBL/GenBank/DDBJ databases">
        <title>Tritrichomonas musculus Genome.</title>
        <authorList>
            <person name="Alves-Ferreira E."/>
            <person name="Grigg M."/>
            <person name="Lorenzi H."/>
            <person name="Galac M."/>
        </authorList>
    </citation>
    <scope>NUCLEOTIDE SEQUENCE [LARGE SCALE GENOMIC DNA]</scope>
    <source>
        <strain evidence="8 9">EAF2021</strain>
    </source>
</reference>
<keyword evidence="5" id="KW-0833">Ubl conjugation pathway</keyword>
<comment type="subcellular location">
    <subcellularLocation>
        <location evidence="5">Nucleus</location>
    </subcellularLocation>
</comment>
<dbReference type="SUPFAM" id="SSF57850">
    <property type="entry name" value="RING/U-box"/>
    <property type="match status" value="1"/>
</dbReference>
<evidence type="ECO:0000256" key="2">
    <source>
        <dbReference type="ARBA" id="ARBA00022771"/>
    </source>
</evidence>
<dbReference type="InterPro" id="IPR011513">
    <property type="entry name" value="Nse1"/>
</dbReference>
<dbReference type="InterPro" id="IPR002219">
    <property type="entry name" value="PKC_DAG/PE"/>
</dbReference>
<keyword evidence="1 5" id="KW-0479">Metal-binding</keyword>
<keyword evidence="5" id="KW-0234">DNA repair</keyword>
<keyword evidence="5" id="KW-0227">DNA damage</keyword>
<dbReference type="Gene3D" id="1.10.10.10">
    <property type="entry name" value="Winged helix-like DNA-binding domain superfamily/Winged helix DNA-binding domain"/>
    <property type="match status" value="1"/>
</dbReference>
<keyword evidence="5" id="KW-0808">Transferase</keyword>
<keyword evidence="5" id="KW-0539">Nucleus</keyword>
<dbReference type="PROSITE" id="PS50089">
    <property type="entry name" value="ZF_RING_2"/>
    <property type="match status" value="1"/>
</dbReference>
<dbReference type="PROSITE" id="PS01359">
    <property type="entry name" value="ZF_PHD_1"/>
    <property type="match status" value="1"/>
</dbReference>
<dbReference type="InterPro" id="IPR019786">
    <property type="entry name" value="Zinc_finger_PHD-type_CS"/>
</dbReference>
<evidence type="ECO:0000313" key="8">
    <source>
        <dbReference type="EMBL" id="KAK8883190.1"/>
    </source>
</evidence>
<dbReference type="Pfam" id="PF07574">
    <property type="entry name" value="SMC_Nse1"/>
    <property type="match status" value="1"/>
</dbReference>
<dbReference type="CDD" id="cd16448">
    <property type="entry name" value="RING-H2"/>
    <property type="match status" value="1"/>
</dbReference>
<accession>A0ABR2JZB0</accession>
<evidence type="ECO:0000256" key="4">
    <source>
        <dbReference type="PROSITE-ProRule" id="PRU00175"/>
    </source>
</evidence>
<comment type="catalytic activity">
    <reaction evidence="5">
        <text>S-ubiquitinyl-[E2 ubiquitin-conjugating enzyme]-L-cysteine + [acceptor protein]-L-lysine = [E2 ubiquitin-conjugating enzyme]-L-cysteine + N(6)-ubiquitinyl-[acceptor protein]-L-lysine.</text>
        <dbReference type="EC" id="2.3.2.27"/>
    </reaction>
</comment>
<evidence type="ECO:0000256" key="3">
    <source>
        <dbReference type="ARBA" id="ARBA00022833"/>
    </source>
</evidence>
<name>A0ABR2JZB0_9EUKA</name>
<evidence type="ECO:0000259" key="6">
    <source>
        <dbReference type="PROSITE" id="PS50081"/>
    </source>
</evidence>
<dbReference type="EC" id="2.3.2.27" evidence="5"/>
<dbReference type="EMBL" id="JAPFFF010000009">
    <property type="protein sequence ID" value="KAK8883190.1"/>
    <property type="molecule type" value="Genomic_DNA"/>
</dbReference>
<proteinExistence type="inferred from homology"/>
<protein>
    <recommendedName>
        <fullName evidence="5">Non-structural maintenance of chromosomes element 1 homolog</fullName>
        <ecNumber evidence="5">2.3.2.27</ecNumber>
    </recommendedName>
</protein>
<keyword evidence="3 5" id="KW-0862">Zinc</keyword>
<dbReference type="PANTHER" id="PTHR20973:SF0">
    <property type="entry name" value="NON-STRUCTURAL MAINTENANCE OF CHROMOSOMES ELEMENT 1 HOMOLOG"/>
    <property type="match status" value="1"/>
</dbReference>
<evidence type="ECO:0000256" key="1">
    <source>
        <dbReference type="ARBA" id="ARBA00022723"/>
    </source>
</evidence>
<evidence type="ECO:0000313" key="9">
    <source>
        <dbReference type="Proteomes" id="UP001470230"/>
    </source>
</evidence>
<gene>
    <name evidence="8" type="ORF">M9Y10_045841</name>
</gene>
<dbReference type="InterPro" id="IPR013083">
    <property type="entry name" value="Znf_RING/FYVE/PHD"/>
</dbReference>
<dbReference type="Gene3D" id="3.30.40.10">
    <property type="entry name" value="Zinc/RING finger domain, C3HC4 (zinc finger)"/>
    <property type="match status" value="1"/>
</dbReference>
<comment type="caution">
    <text evidence="8">The sequence shown here is derived from an EMBL/GenBank/DDBJ whole genome shotgun (WGS) entry which is preliminary data.</text>
</comment>
<comment type="subunit">
    <text evidence="5">Component of the Smc5-Smc6 complex.</text>
</comment>
<dbReference type="InterPro" id="IPR036388">
    <property type="entry name" value="WH-like_DNA-bd_sf"/>
</dbReference>
<comment type="similarity">
    <text evidence="5">Belongs to the NSE1 family.</text>
</comment>
<dbReference type="PROSITE" id="PS50081">
    <property type="entry name" value="ZF_DAG_PE_2"/>
    <property type="match status" value="1"/>
</dbReference>
<feature type="domain" description="Phorbol-ester/DAG-type" evidence="6">
    <location>
        <begin position="165"/>
        <end position="219"/>
    </location>
</feature>
<dbReference type="Proteomes" id="UP001470230">
    <property type="component" value="Unassembled WGS sequence"/>
</dbReference>
<sequence>MTNITNNLKNTVIQTLFTKPFYTEDELKKVIDPYISKTEATIASFITEVNDLLNHLGYELRSIVSDYTDVKYYGICQNLEDSSASESLGLKAEQVQLYYKFIEAVINATQNLNSTVTVGEVLDLAPENMAQSAAQSTINKFCELGYCEIIDDKVRIGPRGLLEFRPTFVQMEGKDEGEDDIHSCMVCLDFILAGVKCSQCNCFLHKRCLESLNQEKWVCPYCKTTEPYIEFGM</sequence>
<dbReference type="InterPro" id="IPR001841">
    <property type="entry name" value="Znf_RING"/>
</dbReference>
<dbReference type="Gene3D" id="3.90.1150.220">
    <property type="match status" value="1"/>
</dbReference>
<feature type="domain" description="RING-type" evidence="7">
    <location>
        <begin position="184"/>
        <end position="223"/>
    </location>
</feature>
<dbReference type="PANTHER" id="PTHR20973">
    <property type="entry name" value="NON-SMC ELEMENT 1-RELATED"/>
    <property type="match status" value="1"/>
</dbReference>
<keyword evidence="2 4" id="KW-0863">Zinc-finger</keyword>
<keyword evidence="5" id="KW-0233">DNA recombination</keyword>
<organism evidence="8 9">
    <name type="scientific">Tritrichomonas musculus</name>
    <dbReference type="NCBI Taxonomy" id="1915356"/>
    <lineage>
        <taxon>Eukaryota</taxon>
        <taxon>Metamonada</taxon>
        <taxon>Parabasalia</taxon>
        <taxon>Tritrichomonadida</taxon>
        <taxon>Tritrichomonadidae</taxon>
        <taxon>Tritrichomonas</taxon>
    </lineage>
</organism>
<keyword evidence="9" id="KW-1185">Reference proteome</keyword>